<organism evidence="2 3">
    <name type="scientific">Portunus trituberculatus</name>
    <name type="common">Swimming crab</name>
    <name type="synonym">Neptunus trituberculatus</name>
    <dbReference type="NCBI Taxonomy" id="210409"/>
    <lineage>
        <taxon>Eukaryota</taxon>
        <taxon>Metazoa</taxon>
        <taxon>Ecdysozoa</taxon>
        <taxon>Arthropoda</taxon>
        <taxon>Crustacea</taxon>
        <taxon>Multicrustacea</taxon>
        <taxon>Malacostraca</taxon>
        <taxon>Eumalacostraca</taxon>
        <taxon>Eucarida</taxon>
        <taxon>Decapoda</taxon>
        <taxon>Pleocyemata</taxon>
        <taxon>Brachyura</taxon>
        <taxon>Eubrachyura</taxon>
        <taxon>Portunoidea</taxon>
        <taxon>Portunidae</taxon>
        <taxon>Portuninae</taxon>
        <taxon>Portunus</taxon>
    </lineage>
</organism>
<reference evidence="2 3" key="1">
    <citation type="submission" date="2019-05" db="EMBL/GenBank/DDBJ databases">
        <title>Another draft genome of Portunus trituberculatus and its Hox gene families provides insights of decapod evolution.</title>
        <authorList>
            <person name="Jeong J.-H."/>
            <person name="Song I."/>
            <person name="Kim S."/>
            <person name="Choi T."/>
            <person name="Kim D."/>
            <person name="Ryu S."/>
            <person name="Kim W."/>
        </authorList>
    </citation>
    <scope>NUCLEOTIDE SEQUENCE [LARGE SCALE GENOMIC DNA]</scope>
    <source>
        <tissue evidence="2">Muscle</tissue>
    </source>
</reference>
<gene>
    <name evidence="2" type="ORF">E2C01_004396</name>
</gene>
<sequence>MKMRQTDRRAATHGPCGQLITSAARHDPPLSWRDPSRHSHPSDRVLQESGKPQHSGRKHVTEAELQTRKGSPQAEDT</sequence>
<dbReference type="Proteomes" id="UP000324222">
    <property type="component" value="Unassembled WGS sequence"/>
</dbReference>
<proteinExistence type="predicted"/>
<evidence type="ECO:0000313" key="2">
    <source>
        <dbReference type="EMBL" id="MPC11722.1"/>
    </source>
</evidence>
<name>A0A5B7CPV5_PORTR</name>
<comment type="caution">
    <text evidence="2">The sequence shown here is derived from an EMBL/GenBank/DDBJ whole genome shotgun (WGS) entry which is preliminary data.</text>
</comment>
<accession>A0A5B7CPV5</accession>
<feature type="compositionally biased region" description="Basic and acidic residues" evidence="1">
    <location>
        <begin position="24"/>
        <end position="46"/>
    </location>
</feature>
<keyword evidence="3" id="KW-1185">Reference proteome</keyword>
<feature type="compositionally biased region" description="Basic and acidic residues" evidence="1">
    <location>
        <begin position="1"/>
        <end position="10"/>
    </location>
</feature>
<feature type="region of interest" description="Disordered" evidence="1">
    <location>
        <begin position="1"/>
        <end position="77"/>
    </location>
</feature>
<dbReference type="AlphaFoldDB" id="A0A5B7CPV5"/>
<evidence type="ECO:0000313" key="3">
    <source>
        <dbReference type="Proteomes" id="UP000324222"/>
    </source>
</evidence>
<protein>
    <submittedName>
        <fullName evidence="2">Uncharacterized protein</fullName>
    </submittedName>
</protein>
<evidence type="ECO:0000256" key="1">
    <source>
        <dbReference type="SAM" id="MobiDB-lite"/>
    </source>
</evidence>
<dbReference type="EMBL" id="VSRR010000178">
    <property type="protein sequence ID" value="MPC11722.1"/>
    <property type="molecule type" value="Genomic_DNA"/>
</dbReference>